<proteinExistence type="predicted"/>
<evidence type="ECO:0000313" key="2">
    <source>
        <dbReference type="Proteomes" id="UP001577267"/>
    </source>
</evidence>
<dbReference type="InterPro" id="IPR017937">
    <property type="entry name" value="Thioredoxin_CS"/>
</dbReference>
<dbReference type="InterPro" id="IPR036249">
    <property type="entry name" value="Thioredoxin-like_sf"/>
</dbReference>
<gene>
    <name evidence="1" type="ORF">ACE11A_11910</name>
</gene>
<reference evidence="1 2" key="1">
    <citation type="submission" date="2024-09" db="EMBL/GenBank/DDBJ databases">
        <title>Draft genome sequence of multifaceted antimicrobials producing Streptomyces sp. strain FH1.</title>
        <authorList>
            <person name="Hassan F."/>
            <person name="Ali H."/>
            <person name="Hassan N."/>
            <person name="Nawaz A."/>
        </authorList>
    </citation>
    <scope>NUCLEOTIDE SEQUENCE [LARGE SCALE GENOMIC DNA]</scope>
    <source>
        <strain evidence="1 2">FH1</strain>
    </source>
</reference>
<comment type="caution">
    <text evidence="1">The sequence shown here is derived from an EMBL/GenBank/DDBJ whole genome shotgun (WGS) entry which is preliminary data.</text>
</comment>
<dbReference type="PROSITE" id="PS00194">
    <property type="entry name" value="THIOREDOXIN_1"/>
    <property type="match status" value="1"/>
</dbReference>
<organism evidence="1 2">
    <name type="scientific">Streptomyces carpaticus</name>
    <dbReference type="NCBI Taxonomy" id="285558"/>
    <lineage>
        <taxon>Bacteria</taxon>
        <taxon>Bacillati</taxon>
        <taxon>Actinomycetota</taxon>
        <taxon>Actinomycetes</taxon>
        <taxon>Kitasatosporales</taxon>
        <taxon>Streptomycetaceae</taxon>
        <taxon>Streptomyces</taxon>
    </lineage>
</organism>
<dbReference type="Proteomes" id="UP001577267">
    <property type="component" value="Unassembled WGS sequence"/>
</dbReference>
<sequence length="167" mass="17087">MIALVLSVLALCVTVLNLLLCYGIIRRLRAEPAPGQGPLTADHTVTGLRVGVPVALPAGSPTLVGFFSPGCGACEDLLPAFTRAAGAHPGGTAKVTAVVVEAGPDSGSRTYLDALTPVAEVLRVPLDSPWVTAFGVTGFPQVHALTEDGALRWSALGPADLERRLAG</sequence>
<keyword evidence="2" id="KW-1185">Reference proteome</keyword>
<dbReference type="RefSeq" id="WP_375062993.1">
    <property type="nucleotide sequence ID" value="NZ_JBHGBT010000009.1"/>
</dbReference>
<dbReference type="Gene3D" id="3.40.30.10">
    <property type="entry name" value="Glutaredoxin"/>
    <property type="match status" value="1"/>
</dbReference>
<dbReference type="EMBL" id="JBHGBT010000009">
    <property type="protein sequence ID" value="MFB4195057.1"/>
    <property type="molecule type" value="Genomic_DNA"/>
</dbReference>
<accession>A0ABV4ZM94</accession>
<dbReference type="SUPFAM" id="SSF52833">
    <property type="entry name" value="Thioredoxin-like"/>
    <property type="match status" value="1"/>
</dbReference>
<name>A0ABV4ZM94_9ACTN</name>
<evidence type="ECO:0000313" key="1">
    <source>
        <dbReference type="EMBL" id="MFB4195057.1"/>
    </source>
</evidence>
<protein>
    <submittedName>
        <fullName evidence="1">TlpA family protein disulfide reductase</fullName>
    </submittedName>
</protein>